<evidence type="ECO:0000256" key="1">
    <source>
        <dbReference type="ARBA" id="ARBA00022670"/>
    </source>
</evidence>
<dbReference type="SUPFAM" id="SSF54897">
    <property type="entry name" value="Protease propeptides/inhibitors"/>
    <property type="match status" value="2"/>
</dbReference>
<keyword evidence="4" id="KW-0472">Membrane</keyword>
<reference evidence="7" key="2">
    <citation type="submission" date="2018-07" db="EMBL/GenBank/DDBJ databases">
        <authorList>
            <person name="Quirk P.G."/>
            <person name="Krulwich T.A."/>
        </authorList>
    </citation>
    <scope>NUCLEOTIDE SEQUENCE</scope>
</reference>
<protein>
    <submittedName>
        <fullName evidence="7">CSON014469 protein</fullName>
    </submittedName>
</protein>
<keyword evidence="2" id="KW-0378">Hydrolase</keyword>
<dbReference type="GO" id="GO:0004252">
    <property type="term" value="F:serine-type endopeptidase activity"/>
    <property type="evidence" value="ECO:0007669"/>
    <property type="project" value="TreeGrafter"/>
</dbReference>
<dbReference type="Gene3D" id="3.30.70.850">
    <property type="entry name" value="Peptidase S8, pro-domain"/>
    <property type="match status" value="2"/>
</dbReference>
<dbReference type="EMBL" id="UFQT01000818">
    <property type="protein sequence ID" value="SSX27368.1"/>
    <property type="molecule type" value="Genomic_DNA"/>
</dbReference>
<proteinExistence type="predicted"/>
<keyword evidence="4" id="KW-0812">Transmembrane</keyword>
<dbReference type="Pfam" id="PF16470">
    <property type="entry name" value="S8_pro-domain"/>
    <property type="match status" value="1"/>
</dbReference>
<dbReference type="InterPro" id="IPR032815">
    <property type="entry name" value="S8_pro-domain"/>
</dbReference>
<evidence type="ECO:0000256" key="4">
    <source>
        <dbReference type="SAM" id="Phobius"/>
    </source>
</evidence>
<dbReference type="PANTHER" id="PTHR42884:SF3">
    <property type="entry name" value="FURIN-LIKE PROTEASE 1, ISOFORMS 1_1-X_2"/>
    <property type="match status" value="1"/>
</dbReference>
<dbReference type="VEuPathDB" id="VectorBase:CSON014469"/>
<dbReference type="InterPro" id="IPR038466">
    <property type="entry name" value="S8_pro-domain_sf"/>
</dbReference>
<name>A0A336MN06_CULSO</name>
<accession>A0A336MN06</accession>
<dbReference type="GO" id="GO:0000139">
    <property type="term" value="C:Golgi membrane"/>
    <property type="evidence" value="ECO:0007669"/>
    <property type="project" value="TreeGrafter"/>
</dbReference>
<sequence>MCSKKHNDTFNDEVRWTSANISRKKDDNCLNLIEKQQLLLSSAQPTVTTTHLHGFASHQSSSTEIDASDSSRKIIIKVHKFISELLLLLCPLTATKNKSIFYQLIAIYLVLNIICNNLLLSTLLPCVSADELMDAPGARGHYTPTWAVHIPGGDHIAQQVADDHGYVLLGKVRWTSANISRKKDDNCLNLIEKQQLLLSSAQPTVTISTTAHLHGFASHQSSSTEIDASDSSRKIIIKVHKFISELLLLLCPLTATKNKSIFYQLIAIYLVLNIICNNLLLSTLLPCVSADELMDAPGARGHYTPTWAVHIPGGDHIAQQVADDHGYVLLGKVRGIEIVVHYC</sequence>
<organism evidence="7">
    <name type="scientific">Culicoides sonorensis</name>
    <name type="common">Biting midge</name>
    <dbReference type="NCBI Taxonomy" id="179676"/>
    <lineage>
        <taxon>Eukaryota</taxon>
        <taxon>Metazoa</taxon>
        <taxon>Ecdysozoa</taxon>
        <taxon>Arthropoda</taxon>
        <taxon>Hexapoda</taxon>
        <taxon>Insecta</taxon>
        <taxon>Pterygota</taxon>
        <taxon>Neoptera</taxon>
        <taxon>Endopterygota</taxon>
        <taxon>Diptera</taxon>
        <taxon>Nematocera</taxon>
        <taxon>Chironomoidea</taxon>
        <taxon>Ceratopogonidae</taxon>
        <taxon>Ceratopogoninae</taxon>
        <taxon>Culicoides</taxon>
        <taxon>Monoculicoides</taxon>
    </lineage>
</organism>
<keyword evidence="1" id="KW-0645">Protease</keyword>
<evidence type="ECO:0000313" key="7">
    <source>
        <dbReference type="EMBL" id="SSX27368.1"/>
    </source>
</evidence>
<gene>
    <name evidence="7" type="primary">CSON014469</name>
</gene>
<evidence type="ECO:0000256" key="2">
    <source>
        <dbReference type="ARBA" id="ARBA00022801"/>
    </source>
</evidence>
<evidence type="ECO:0000313" key="6">
    <source>
        <dbReference type="EMBL" id="SSX07025.1"/>
    </source>
</evidence>
<evidence type="ECO:0000256" key="3">
    <source>
        <dbReference type="ARBA" id="ARBA00022825"/>
    </source>
</evidence>
<feature type="domain" description="Peptidase S8 pro-domain" evidence="5">
    <location>
        <begin position="306"/>
        <end position="336"/>
    </location>
</feature>
<dbReference type="EMBL" id="UFQS01000818">
    <property type="protein sequence ID" value="SSX07025.1"/>
    <property type="molecule type" value="Genomic_DNA"/>
</dbReference>
<keyword evidence="3" id="KW-0720">Serine protease</keyword>
<feature type="transmembrane region" description="Helical" evidence="4">
    <location>
        <begin position="100"/>
        <end position="120"/>
    </location>
</feature>
<reference evidence="6" key="1">
    <citation type="submission" date="2018-04" db="EMBL/GenBank/DDBJ databases">
        <authorList>
            <person name="Go L.Y."/>
            <person name="Mitchell J.A."/>
        </authorList>
    </citation>
    <scope>NUCLEOTIDE SEQUENCE</scope>
    <source>
        <tissue evidence="6">Whole organism</tissue>
    </source>
</reference>
<keyword evidence="4" id="KW-1133">Transmembrane helix</keyword>
<evidence type="ECO:0000259" key="5">
    <source>
        <dbReference type="Pfam" id="PF16470"/>
    </source>
</evidence>
<dbReference type="AlphaFoldDB" id="A0A336MN06"/>
<dbReference type="PANTHER" id="PTHR42884">
    <property type="entry name" value="PROPROTEIN CONVERTASE SUBTILISIN/KEXIN-RELATED"/>
    <property type="match status" value="1"/>
</dbReference>
<dbReference type="GO" id="GO:0005802">
    <property type="term" value="C:trans-Golgi network"/>
    <property type="evidence" value="ECO:0007669"/>
    <property type="project" value="TreeGrafter"/>
</dbReference>
<dbReference type="GO" id="GO:0016486">
    <property type="term" value="P:peptide hormone processing"/>
    <property type="evidence" value="ECO:0007669"/>
    <property type="project" value="TreeGrafter"/>
</dbReference>